<dbReference type="AlphaFoldDB" id="A0A2G5DC76"/>
<evidence type="ECO:0000313" key="2">
    <source>
        <dbReference type="EMBL" id="PIA41064.1"/>
    </source>
</evidence>
<protein>
    <submittedName>
        <fullName evidence="2">Uncharacterized protein</fullName>
    </submittedName>
</protein>
<evidence type="ECO:0000256" key="1">
    <source>
        <dbReference type="SAM" id="MobiDB-lite"/>
    </source>
</evidence>
<proteinExistence type="predicted"/>
<dbReference type="InParanoid" id="A0A2G5DC76"/>
<feature type="region of interest" description="Disordered" evidence="1">
    <location>
        <begin position="45"/>
        <end position="85"/>
    </location>
</feature>
<dbReference type="Proteomes" id="UP000230069">
    <property type="component" value="Unassembled WGS sequence"/>
</dbReference>
<feature type="compositionally biased region" description="Basic residues" evidence="1">
    <location>
        <begin position="45"/>
        <end position="54"/>
    </location>
</feature>
<name>A0A2G5DC76_AQUCA</name>
<dbReference type="EMBL" id="KZ305040">
    <property type="protein sequence ID" value="PIA41064.1"/>
    <property type="molecule type" value="Genomic_DNA"/>
</dbReference>
<sequence length="132" mass="14085">MLRSNSFILRPPPQGKRCSSVLGRAEFVLLKTAMLVTGKKDRGKWLKNKGKSVKKGNNLHGSAAGNHRSGGYQQQRQMPKEGAVREGIEDGIEGAVVVTALAGAAASLFDHESLEGLTRSREGDSHGINCSS</sequence>
<accession>A0A2G5DC76</accession>
<organism evidence="2 3">
    <name type="scientific">Aquilegia coerulea</name>
    <name type="common">Rocky mountain columbine</name>
    <dbReference type="NCBI Taxonomy" id="218851"/>
    <lineage>
        <taxon>Eukaryota</taxon>
        <taxon>Viridiplantae</taxon>
        <taxon>Streptophyta</taxon>
        <taxon>Embryophyta</taxon>
        <taxon>Tracheophyta</taxon>
        <taxon>Spermatophyta</taxon>
        <taxon>Magnoliopsida</taxon>
        <taxon>Ranunculales</taxon>
        <taxon>Ranunculaceae</taxon>
        <taxon>Thalictroideae</taxon>
        <taxon>Aquilegia</taxon>
    </lineage>
</organism>
<keyword evidence="3" id="KW-1185">Reference proteome</keyword>
<gene>
    <name evidence="2" type="ORF">AQUCO_02300095v1</name>
</gene>
<evidence type="ECO:0000313" key="3">
    <source>
        <dbReference type="Proteomes" id="UP000230069"/>
    </source>
</evidence>
<reference evidence="2 3" key="1">
    <citation type="submission" date="2017-09" db="EMBL/GenBank/DDBJ databases">
        <title>WGS assembly of Aquilegia coerulea Goldsmith.</title>
        <authorList>
            <person name="Hodges S."/>
            <person name="Kramer E."/>
            <person name="Nordborg M."/>
            <person name="Tomkins J."/>
            <person name="Borevitz J."/>
            <person name="Derieg N."/>
            <person name="Yan J."/>
            <person name="Mihaltcheva S."/>
            <person name="Hayes R.D."/>
            <person name="Rokhsar D."/>
        </authorList>
    </citation>
    <scope>NUCLEOTIDE SEQUENCE [LARGE SCALE GENOMIC DNA]</scope>
    <source>
        <strain evidence="3">cv. Goldsmith</strain>
    </source>
</reference>